<gene>
    <name evidence="2" type="ORF">ACFFHQ_17795</name>
</gene>
<proteinExistence type="predicted"/>
<reference evidence="2 3" key="1">
    <citation type="submission" date="2024-09" db="EMBL/GenBank/DDBJ databases">
        <authorList>
            <person name="Sun Q."/>
            <person name="Mori K."/>
        </authorList>
    </citation>
    <scope>NUCLEOTIDE SEQUENCE [LARGE SCALE GENOMIC DNA]</scope>
    <source>
        <strain evidence="2 3">CCM 7224</strain>
    </source>
</reference>
<sequence length="98" mass="11058">MALFTLLVTVPACQVIKTGHGDRKFFITTYIEKLLADISREIHKYNEQSTNIKIKMSAGIAFSSTSIGNMNELFAQADKNMYREKKAKKQSSKHALNC</sequence>
<keyword evidence="3" id="KW-1185">Reference proteome</keyword>
<dbReference type="Proteomes" id="UP001589785">
    <property type="component" value="Unassembled WGS sequence"/>
</dbReference>
<accession>A0ABV6GXC7</accession>
<dbReference type="Gene3D" id="3.30.70.270">
    <property type="match status" value="1"/>
</dbReference>
<feature type="domain" description="GGDEF" evidence="1">
    <location>
        <begin position="32"/>
        <end position="90"/>
    </location>
</feature>
<keyword evidence="2" id="KW-0548">Nucleotidyltransferase</keyword>
<dbReference type="InterPro" id="IPR043128">
    <property type="entry name" value="Rev_trsase/Diguanyl_cyclase"/>
</dbReference>
<evidence type="ECO:0000313" key="3">
    <source>
        <dbReference type="Proteomes" id="UP001589785"/>
    </source>
</evidence>
<organism evidence="2 3">
    <name type="scientific">Geobacillus jurassicus</name>
    <dbReference type="NCBI Taxonomy" id="235932"/>
    <lineage>
        <taxon>Bacteria</taxon>
        <taxon>Bacillati</taxon>
        <taxon>Bacillota</taxon>
        <taxon>Bacilli</taxon>
        <taxon>Bacillales</taxon>
        <taxon>Anoxybacillaceae</taxon>
        <taxon>Geobacillus</taxon>
    </lineage>
</organism>
<dbReference type="GO" id="GO:0052621">
    <property type="term" value="F:diguanylate cyclase activity"/>
    <property type="evidence" value="ECO:0007669"/>
    <property type="project" value="UniProtKB-EC"/>
</dbReference>
<dbReference type="InterPro" id="IPR000160">
    <property type="entry name" value="GGDEF_dom"/>
</dbReference>
<dbReference type="InterPro" id="IPR029787">
    <property type="entry name" value="Nucleotide_cyclase"/>
</dbReference>
<evidence type="ECO:0000313" key="2">
    <source>
        <dbReference type="EMBL" id="MFC0299151.1"/>
    </source>
</evidence>
<evidence type="ECO:0000259" key="1">
    <source>
        <dbReference type="Pfam" id="PF00990"/>
    </source>
</evidence>
<dbReference type="RefSeq" id="WP_245629458.1">
    <property type="nucleotide sequence ID" value="NZ_JBHLVN010000154.1"/>
</dbReference>
<keyword evidence="2" id="KW-0808">Transferase</keyword>
<dbReference type="EMBL" id="JBHLVN010000154">
    <property type="protein sequence ID" value="MFC0299151.1"/>
    <property type="molecule type" value="Genomic_DNA"/>
</dbReference>
<dbReference type="SUPFAM" id="SSF55073">
    <property type="entry name" value="Nucleotide cyclase"/>
    <property type="match status" value="1"/>
</dbReference>
<name>A0ABV6GXC7_9BACL</name>
<dbReference type="EC" id="2.7.7.65" evidence="2"/>
<protein>
    <submittedName>
        <fullName evidence="2">Diguanylate cyclase domain-containing protein</fullName>
        <ecNumber evidence="2">2.7.7.65</ecNumber>
    </submittedName>
</protein>
<dbReference type="Pfam" id="PF00990">
    <property type="entry name" value="GGDEF"/>
    <property type="match status" value="1"/>
</dbReference>
<comment type="caution">
    <text evidence="2">The sequence shown here is derived from an EMBL/GenBank/DDBJ whole genome shotgun (WGS) entry which is preliminary data.</text>
</comment>